<protein>
    <recommendedName>
        <fullName evidence="3">Rhamnosyl transferase</fullName>
    </recommendedName>
</protein>
<evidence type="ECO:0000313" key="2">
    <source>
        <dbReference type="Proteomes" id="UP000026249"/>
    </source>
</evidence>
<evidence type="ECO:0008006" key="3">
    <source>
        <dbReference type="Google" id="ProtNLM"/>
    </source>
</evidence>
<dbReference type="OrthoDB" id="7874906at2"/>
<keyword evidence="2" id="KW-1185">Reference proteome</keyword>
<dbReference type="InterPro" id="IPR021466">
    <property type="entry name" value="Put_rhamnosyl_transferase"/>
</dbReference>
<reference evidence="1 2" key="1">
    <citation type="submission" date="2014-03" db="EMBL/GenBank/DDBJ databases">
        <title>Draft Genome Sequence of Actibacterium mucosum KCTC 23349, a Marine Alphaproteobacterium with Complex Ionic Requirements Isolated from Mediterranean Seawater at Malvarrosa Beach, Valencia, Spain.</title>
        <authorList>
            <person name="Arahal D.R."/>
            <person name="Shao Z."/>
            <person name="Lai Q."/>
            <person name="Pujalte M.J."/>
        </authorList>
    </citation>
    <scope>NUCLEOTIDE SEQUENCE [LARGE SCALE GENOMIC DNA]</scope>
    <source>
        <strain evidence="1 2">KCTC 23349</strain>
    </source>
</reference>
<dbReference type="Pfam" id="PF11316">
    <property type="entry name" value="Rhamno_transf"/>
    <property type="match status" value="1"/>
</dbReference>
<organism evidence="1 2">
    <name type="scientific">Actibacterium mucosum KCTC 23349</name>
    <dbReference type="NCBI Taxonomy" id="1454373"/>
    <lineage>
        <taxon>Bacteria</taxon>
        <taxon>Pseudomonadati</taxon>
        <taxon>Pseudomonadota</taxon>
        <taxon>Alphaproteobacteria</taxon>
        <taxon>Rhodobacterales</taxon>
        <taxon>Roseobacteraceae</taxon>
        <taxon>Actibacterium</taxon>
    </lineage>
</organism>
<name>A0A037ZLG0_9RHOB</name>
<evidence type="ECO:0000313" key="1">
    <source>
        <dbReference type="EMBL" id="KAJ56904.1"/>
    </source>
</evidence>
<dbReference type="STRING" id="1454373.ACMU_08175"/>
<proteinExistence type="predicted"/>
<comment type="caution">
    <text evidence="1">The sequence shown here is derived from an EMBL/GenBank/DDBJ whole genome shotgun (WGS) entry which is preliminary data.</text>
</comment>
<dbReference type="AlphaFoldDB" id="A0A037ZLG0"/>
<accession>A0A037ZLG0</accession>
<gene>
    <name evidence="1" type="ORF">ACMU_08175</name>
</gene>
<dbReference type="EMBL" id="JFKE01000002">
    <property type="protein sequence ID" value="KAJ56904.1"/>
    <property type="molecule type" value="Genomic_DNA"/>
</dbReference>
<dbReference type="Proteomes" id="UP000026249">
    <property type="component" value="Unassembled WGS sequence"/>
</dbReference>
<dbReference type="RefSeq" id="WP_035257340.1">
    <property type="nucleotide sequence ID" value="NZ_JFKE01000002.1"/>
</dbReference>
<sequence length="258" mass="29415">MKLIFLTRFSFFGVSVWRSRASQDPNKLLDPQRPARRFTLFENITAASLQAQSDTDFDWIVLSSAAMRRPDKQHLRGIVKSCPTLGNAKVLFAEKSHAANVFKHAIWRNYPRDQIISTVVLDDDDALHRDFVKDCKEVSQHAWDNRAADDDHVITSFPVGFSLLVKDGRVALYERDVPFTNLGLTLTAPAGSRRNLFFMSHKQVVKRRTARVVRTEHPTYLRTVHDSNDSRAQLGDAPKERALSVAKSHFPDVQFDQI</sequence>